<comment type="similarity">
    <text evidence="1 3">Belongs to the short-chain dehydrogenases/reductases (SDR) family.</text>
</comment>
<dbReference type="PANTHER" id="PTHR44169">
    <property type="entry name" value="NADPH-DEPENDENT 1-ACYLDIHYDROXYACETONE PHOSPHATE REDUCTASE"/>
    <property type="match status" value="1"/>
</dbReference>
<dbReference type="PANTHER" id="PTHR44169:SF6">
    <property type="entry name" value="NADPH-DEPENDENT 1-ACYLDIHYDROXYACETONE PHOSPHATE REDUCTASE"/>
    <property type="match status" value="1"/>
</dbReference>
<feature type="domain" description="Ketoreductase" evidence="4">
    <location>
        <begin position="7"/>
        <end position="180"/>
    </location>
</feature>
<evidence type="ECO:0000313" key="5">
    <source>
        <dbReference type="EMBL" id="MFD0898008.1"/>
    </source>
</evidence>
<organism evidence="5 6">
    <name type="scientific">Loigolactobacillus binensis</name>
    <dbReference type="NCBI Taxonomy" id="2559922"/>
    <lineage>
        <taxon>Bacteria</taxon>
        <taxon>Bacillati</taxon>
        <taxon>Bacillota</taxon>
        <taxon>Bacilli</taxon>
        <taxon>Lactobacillales</taxon>
        <taxon>Lactobacillaceae</taxon>
        <taxon>Loigolactobacillus</taxon>
    </lineage>
</organism>
<dbReference type="Gene3D" id="3.40.50.720">
    <property type="entry name" value="NAD(P)-binding Rossmann-like Domain"/>
    <property type="match status" value="1"/>
</dbReference>
<sequence length="304" mass="33348">MRSFTQQVVLLTGASSGIGEATAIRLRQRGFIVYAAARRVERMQHLAGLGIHPLALDVTDEASMQNAVAQIMAQEQRLDILINNAGFGEYGAVEDVPLTAGRQQFEVNVFGAMRLIQLVLPIMRRQHFGRIINTSSIGGKIYQPLSAWYMGTKHALEGMSDSLRMEVQPFGIAVVLIEPGATQSEWAGIAKDKLTKISGHGAYAKAVRDMAAQLSLFAKMGSKATVIAALMEQAATASRPRTRYVGGFGGRASVIGRQLLSDRQFDKVMTATLGLSYQIYRHQQKKHTIKKIKISGDKVKVKYR</sequence>
<proteinExistence type="inferred from homology"/>
<dbReference type="NCBIfam" id="NF004826">
    <property type="entry name" value="PRK06182.1"/>
    <property type="match status" value="1"/>
</dbReference>
<dbReference type="InterPro" id="IPR002347">
    <property type="entry name" value="SDR_fam"/>
</dbReference>
<keyword evidence="6" id="KW-1185">Reference proteome</keyword>
<gene>
    <name evidence="5" type="ORF">ACFQZ7_09770</name>
</gene>
<dbReference type="PRINTS" id="PR00080">
    <property type="entry name" value="SDRFAMILY"/>
</dbReference>
<protein>
    <submittedName>
        <fullName evidence="5">Oxidoreductase</fullName>
    </submittedName>
</protein>
<dbReference type="SUPFAM" id="SSF51735">
    <property type="entry name" value="NAD(P)-binding Rossmann-fold domains"/>
    <property type="match status" value="1"/>
</dbReference>
<evidence type="ECO:0000256" key="1">
    <source>
        <dbReference type="ARBA" id="ARBA00006484"/>
    </source>
</evidence>
<name>A0ABW3ECN1_9LACO</name>
<dbReference type="CDD" id="cd05374">
    <property type="entry name" value="17beta-HSD-like_SDR_c"/>
    <property type="match status" value="1"/>
</dbReference>
<dbReference type="Proteomes" id="UP001597104">
    <property type="component" value="Unassembled WGS sequence"/>
</dbReference>
<keyword evidence="2" id="KW-0560">Oxidoreductase</keyword>
<accession>A0ABW3ECN1</accession>
<evidence type="ECO:0000256" key="2">
    <source>
        <dbReference type="ARBA" id="ARBA00023002"/>
    </source>
</evidence>
<reference evidence="6" key="1">
    <citation type="journal article" date="2019" name="Int. J. Syst. Evol. Microbiol.">
        <title>The Global Catalogue of Microorganisms (GCM) 10K type strain sequencing project: providing services to taxonomists for standard genome sequencing and annotation.</title>
        <authorList>
            <consortium name="The Broad Institute Genomics Platform"/>
            <consortium name="The Broad Institute Genome Sequencing Center for Infectious Disease"/>
            <person name="Wu L."/>
            <person name="Ma J."/>
        </authorList>
    </citation>
    <scope>NUCLEOTIDE SEQUENCE [LARGE SCALE GENOMIC DNA]</scope>
    <source>
        <strain evidence="6">CCM 8925</strain>
    </source>
</reference>
<dbReference type="InterPro" id="IPR057326">
    <property type="entry name" value="KR_dom"/>
</dbReference>
<dbReference type="EMBL" id="JBHTIO010000044">
    <property type="protein sequence ID" value="MFD0898008.1"/>
    <property type="molecule type" value="Genomic_DNA"/>
</dbReference>
<evidence type="ECO:0000256" key="3">
    <source>
        <dbReference type="RuleBase" id="RU000363"/>
    </source>
</evidence>
<dbReference type="RefSeq" id="WP_137636525.1">
    <property type="nucleotide sequence ID" value="NZ_BJDN01000001.1"/>
</dbReference>
<evidence type="ECO:0000259" key="4">
    <source>
        <dbReference type="SMART" id="SM00822"/>
    </source>
</evidence>
<dbReference type="PRINTS" id="PR00081">
    <property type="entry name" value="GDHRDH"/>
</dbReference>
<comment type="caution">
    <text evidence="5">The sequence shown here is derived from an EMBL/GenBank/DDBJ whole genome shotgun (WGS) entry which is preliminary data.</text>
</comment>
<dbReference type="SMART" id="SM00822">
    <property type="entry name" value="PKS_KR"/>
    <property type="match status" value="1"/>
</dbReference>
<evidence type="ECO:0000313" key="6">
    <source>
        <dbReference type="Proteomes" id="UP001597104"/>
    </source>
</evidence>
<dbReference type="Pfam" id="PF00106">
    <property type="entry name" value="adh_short"/>
    <property type="match status" value="1"/>
</dbReference>
<dbReference type="InterPro" id="IPR036291">
    <property type="entry name" value="NAD(P)-bd_dom_sf"/>
</dbReference>